<reference evidence="18" key="1">
    <citation type="submission" date="2020-10" db="EMBL/GenBank/DDBJ databases">
        <authorList>
            <person name="Gilroy R."/>
        </authorList>
    </citation>
    <scope>NUCLEOTIDE SEQUENCE</scope>
    <source>
        <strain evidence="18">7293</strain>
    </source>
</reference>
<gene>
    <name evidence="11 18" type="primary">hisD</name>
    <name evidence="18" type="ORF">IAA97_05830</name>
</gene>
<evidence type="ECO:0000256" key="9">
    <source>
        <dbReference type="ARBA" id="ARBA00023102"/>
    </source>
</evidence>
<comment type="pathway">
    <text evidence="1 11">Amino-acid biosynthesis; L-histidine biosynthesis; L-histidine from 5-phospho-alpha-D-ribose 1-diphosphate: step 9/9.</text>
</comment>
<dbReference type="HAMAP" id="MF_01024">
    <property type="entry name" value="HisD"/>
    <property type="match status" value="1"/>
</dbReference>
<evidence type="ECO:0000256" key="10">
    <source>
        <dbReference type="ARBA" id="ARBA00049489"/>
    </source>
</evidence>
<dbReference type="Gene3D" id="3.40.50.1980">
    <property type="entry name" value="Nitrogenase molybdenum iron protein domain"/>
    <property type="match status" value="2"/>
</dbReference>
<dbReference type="GO" id="GO:0004399">
    <property type="term" value="F:histidinol dehydrogenase activity"/>
    <property type="evidence" value="ECO:0007669"/>
    <property type="project" value="UniProtKB-UniRule"/>
</dbReference>
<evidence type="ECO:0000256" key="16">
    <source>
        <dbReference type="PIRSR" id="PIRSR000099-4"/>
    </source>
</evidence>
<dbReference type="FunFam" id="3.40.50.1980:FF:000001">
    <property type="entry name" value="Histidinol dehydrogenase"/>
    <property type="match status" value="1"/>
</dbReference>
<evidence type="ECO:0000256" key="13">
    <source>
        <dbReference type="PIRSR" id="PIRSR000099-1"/>
    </source>
</evidence>
<accession>A0A9D9DYP5</accession>
<evidence type="ECO:0000313" key="19">
    <source>
        <dbReference type="Proteomes" id="UP000823615"/>
    </source>
</evidence>
<comment type="catalytic activity">
    <reaction evidence="10 11">
        <text>L-histidinol + 2 NAD(+) + H2O = L-histidine + 2 NADH + 3 H(+)</text>
        <dbReference type="Rhea" id="RHEA:20641"/>
        <dbReference type="ChEBI" id="CHEBI:15377"/>
        <dbReference type="ChEBI" id="CHEBI:15378"/>
        <dbReference type="ChEBI" id="CHEBI:57540"/>
        <dbReference type="ChEBI" id="CHEBI:57595"/>
        <dbReference type="ChEBI" id="CHEBI:57699"/>
        <dbReference type="ChEBI" id="CHEBI:57945"/>
        <dbReference type="EC" id="1.1.1.23"/>
    </reaction>
</comment>
<evidence type="ECO:0000256" key="6">
    <source>
        <dbReference type="ARBA" id="ARBA00022833"/>
    </source>
</evidence>
<reference evidence="18" key="2">
    <citation type="journal article" date="2021" name="PeerJ">
        <title>Extensive microbial diversity within the chicken gut microbiome revealed by metagenomics and culture.</title>
        <authorList>
            <person name="Gilroy R."/>
            <person name="Ravi A."/>
            <person name="Getino M."/>
            <person name="Pursley I."/>
            <person name="Horton D.L."/>
            <person name="Alikhan N.F."/>
            <person name="Baker D."/>
            <person name="Gharbi K."/>
            <person name="Hall N."/>
            <person name="Watson M."/>
            <person name="Adriaenssens E.M."/>
            <person name="Foster-Nyarko E."/>
            <person name="Jarju S."/>
            <person name="Secka A."/>
            <person name="Antonio M."/>
            <person name="Oren A."/>
            <person name="Chaudhuri R.R."/>
            <person name="La Ragione R."/>
            <person name="Hildebrand F."/>
            <person name="Pallen M.J."/>
        </authorList>
    </citation>
    <scope>NUCLEOTIDE SEQUENCE</scope>
    <source>
        <strain evidence="18">7293</strain>
    </source>
</reference>
<proteinExistence type="inferred from homology"/>
<keyword evidence="6 11" id="KW-0862">Zinc</keyword>
<evidence type="ECO:0000256" key="2">
    <source>
        <dbReference type="ARBA" id="ARBA00010178"/>
    </source>
</evidence>
<feature type="binding site" evidence="11 16">
    <location>
        <position position="250"/>
    </location>
    <ligand>
        <name>Zn(2+)</name>
        <dbReference type="ChEBI" id="CHEBI:29105"/>
    </ligand>
</feature>
<feature type="binding site" evidence="11 15">
    <location>
        <position position="253"/>
    </location>
    <ligand>
        <name>substrate</name>
    </ligand>
</feature>
<comment type="function">
    <text evidence="11">Catalyzes the sequential NAD-dependent oxidations of L-histidinol to L-histidinaldehyde and then to L-histidine.</text>
</comment>
<evidence type="ECO:0000313" key="18">
    <source>
        <dbReference type="EMBL" id="MBO8436479.1"/>
    </source>
</evidence>
<dbReference type="EMBL" id="JADIMT010000069">
    <property type="protein sequence ID" value="MBO8436479.1"/>
    <property type="molecule type" value="Genomic_DNA"/>
</dbReference>
<evidence type="ECO:0000256" key="7">
    <source>
        <dbReference type="ARBA" id="ARBA00023002"/>
    </source>
</evidence>
<dbReference type="Gene3D" id="1.20.5.1300">
    <property type="match status" value="1"/>
</dbReference>
<protein>
    <recommendedName>
        <fullName evidence="3 11">Histidinol dehydrogenase</fullName>
        <shortName evidence="11">HDH</shortName>
        <ecNumber evidence="3 11">1.1.1.23</ecNumber>
    </recommendedName>
</protein>
<dbReference type="FunFam" id="1.20.5.1300:FF:000002">
    <property type="entry name" value="Histidinol dehydrogenase, chloroplastic"/>
    <property type="match status" value="1"/>
</dbReference>
<dbReference type="AlphaFoldDB" id="A0A9D9DYP5"/>
<evidence type="ECO:0000256" key="5">
    <source>
        <dbReference type="ARBA" id="ARBA00022723"/>
    </source>
</evidence>
<dbReference type="InterPro" id="IPR016161">
    <property type="entry name" value="Ald_DH/histidinol_DH"/>
</dbReference>
<dbReference type="PANTHER" id="PTHR21256:SF2">
    <property type="entry name" value="HISTIDINE BIOSYNTHESIS TRIFUNCTIONAL PROTEIN"/>
    <property type="match status" value="1"/>
</dbReference>
<keyword evidence="5 11" id="KW-0479">Metal-binding</keyword>
<dbReference type="CDD" id="cd06572">
    <property type="entry name" value="Histidinol_dh"/>
    <property type="match status" value="1"/>
</dbReference>
<evidence type="ECO:0000256" key="17">
    <source>
        <dbReference type="RuleBase" id="RU004175"/>
    </source>
</evidence>
<dbReference type="PRINTS" id="PR00083">
    <property type="entry name" value="HOLDHDRGNASE"/>
</dbReference>
<feature type="binding site" evidence="11 15">
    <location>
        <position position="228"/>
    </location>
    <ligand>
        <name>substrate</name>
    </ligand>
</feature>
<keyword evidence="9 11" id="KW-0368">Histidine biosynthesis</keyword>
<keyword evidence="7 11" id="KW-0560">Oxidoreductase</keyword>
<organism evidence="18 19">
    <name type="scientific">Candidatus Ornithospirochaeta stercoripullorum</name>
    <dbReference type="NCBI Taxonomy" id="2840899"/>
    <lineage>
        <taxon>Bacteria</taxon>
        <taxon>Pseudomonadati</taxon>
        <taxon>Spirochaetota</taxon>
        <taxon>Spirochaetia</taxon>
        <taxon>Spirochaetales</taxon>
        <taxon>Spirochaetaceae</taxon>
        <taxon>Spirochaetaceae incertae sedis</taxon>
        <taxon>Candidatus Ornithospirochaeta</taxon>
    </lineage>
</organism>
<comment type="similarity">
    <text evidence="2 11 12 17">Belongs to the histidinol dehydrogenase family.</text>
</comment>
<dbReference type="SUPFAM" id="SSF53720">
    <property type="entry name" value="ALDH-like"/>
    <property type="match status" value="1"/>
</dbReference>
<evidence type="ECO:0000256" key="4">
    <source>
        <dbReference type="ARBA" id="ARBA00022605"/>
    </source>
</evidence>
<feature type="binding site" evidence="11 15">
    <location>
        <position position="250"/>
    </location>
    <ligand>
        <name>substrate</name>
    </ligand>
</feature>
<dbReference type="GO" id="GO:0000105">
    <property type="term" value="P:L-histidine biosynthetic process"/>
    <property type="evidence" value="ECO:0007669"/>
    <property type="project" value="UniProtKB-UniRule"/>
</dbReference>
<dbReference type="PIRSF" id="PIRSF000099">
    <property type="entry name" value="Histidinol_dh"/>
    <property type="match status" value="1"/>
</dbReference>
<dbReference type="InterPro" id="IPR022695">
    <property type="entry name" value="Histidinol_DH_monofunct"/>
</dbReference>
<dbReference type="GO" id="GO:0005829">
    <property type="term" value="C:cytosol"/>
    <property type="evidence" value="ECO:0007669"/>
    <property type="project" value="TreeGrafter"/>
</dbReference>
<evidence type="ECO:0000256" key="12">
    <source>
        <dbReference type="PIRNR" id="PIRNR000099"/>
    </source>
</evidence>
<feature type="binding site" evidence="11 15">
    <location>
        <position position="416"/>
    </location>
    <ligand>
        <name>substrate</name>
    </ligand>
</feature>
<evidence type="ECO:0000256" key="1">
    <source>
        <dbReference type="ARBA" id="ARBA00004940"/>
    </source>
</evidence>
<keyword evidence="4 11" id="KW-0028">Amino-acid biosynthesis</keyword>
<dbReference type="GO" id="GO:0051287">
    <property type="term" value="F:NAD binding"/>
    <property type="evidence" value="ECO:0007669"/>
    <property type="project" value="InterPro"/>
</dbReference>
<feature type="binding site" evidence="11 16">
    <location>
        <position position="416"/>
    </location>
    <ligand>
        <name>Zn(2+)</name>
        <dbReference type="ChEBI" id="CHEBI:29105"/>
    </ligand>
</feature>
<comment type="caution">
    <text evidence="18">The sequence shown here is derived from an EMBL/GenBank/DDBJ whole genome shotgun (WGS) entry which is preliminary data.</text>
</comment>
<sequence>MYISFTDFDRRLLARPCEEDREKEEAVRKIIADVKARGDAALFDYAERFDGGAPSSLYVTDEEFAEAENLVPSELKAAIWRAMKNIKAFHEAQMPKSECVETERGVRCWRKIVPISRVGLYVPGGTAPLFSTVLMLAVPASVAKCKMITLATPAKNGAVSPVILYAAKTAGVDNVLKIGGAQAIAALSYGTESVPKCDKIFGPGNSFVTEAKRQISQHTAIDMIAGPSEVMVCVDRTSVPAFAAADLLSQAEHGKDSQAMLVIKAENREEAYSIYKKVDEAVGAELERIGRHEYMLPSLSHSFAFPAYSDEEMLDIINGYAPEHLIISTEHPDKILQGVENAGSVFLGGFTPESAGDYASGTNHTLPTSGWAVSSSGVSLDSFLKKITVQEISKEGLSSLGETIECMAEAEGLEAHSYAVKVRLNDD</sequence>
<dbReference type="Pfam" id="PF00815">
    <property type="entry name" value="Histidinol_dh"/>
    <property type="match status" value="1"/>
</dbReference>
<feature type="binding site" evidence="11 16">
    <location>
        <position position="253"/>
    </location>
    <ligand>
        <name>Zn(2+)</name>
        <dbReference type="ChEBI" id="CHEBI:29105"/>
    </ligand>
</feature>
<feature type="binding site" evidence="11 14">
    <location>
        <position position="205"/>
    </location>
    <ligand>
        <name>NAD(+)</name>
        <dbReference type="ChEBI" id="CHEBI:57540"/>
    </ligand>
</feature>
<feature type="active site" description="Proton acceptor" evidence="11 13">
    <location>
        <position position="324"/>
    </location>
</feature>
<feature type="binding site" evidence="11 16">
    <location>
        <position position="357"/>
    </location>
    <ligand>
        <name>Zn(2+)</name>
        <dbReference type="ChEBI" id="CHEBI:29105"/>
    </ligand>
</feature>
<feature type="binding site" evidence="11 14">
    <location>
        <position position="182"/>
    </location>
    <ligand>
        <name>NAD(+)</name>
        <dbReference type="ChEBI" id="CHEBI:57540"/>
    </ligand>
</feature>
<name>A0A9D9DYP5_9SPIO</name>
<dbReference type="Proteomes" id="UP000823615">
    <property type="component" value="Unassembled WGS sequence"/>
</dbReference>
<dbReference type="PANTHER" id="PTHR21256">
    <property type="entry name" value="HISTIDINOL DEHYDROGENASE HDH"/>
    <property type="match status" value="1"/>
</dbReference>
<evidence type="ECO:0000256" key="11">
    <source>
        <dbReference type="HAMAP-Rule" id="MF_01024"/>
    </source>
</evidence>
<feature type="binding site" evidence="11 15">
    <location>
        <position position="357"/>
    </location>
    <ligand>
        <name>substrate</name>
    </ligand>
</feature>
<keyword evidence="8 11" id="KW-0520">NAD</keyword>
<dbReference type="GO" id="GO:0008270">
    <property type="term" value="F:zinc ion binding"/>
    <property type="evidence" value="ECO:0007669"/>
    <property type="project" value="UniProtKB-UniRule"/>
</dbReference>
<evidence type="ECO:0000256" key="8">
    <source>
        <dbReference type="ARBA" id="ARBA00023027"/>
    </source>
</evidence>
<feature type="binding site" evidence="11 15">
    <location>
        <position position="324"/>
    </location>
    <ligand>
        <name>substrate</name>
    </ligand>
</feature>
<feature type="active site" description="Proton acceptor" evidence="11 13">
    <location>
        <position position="323"/>
    </location>
</feature>
<feature type="binding site" evidence="11 15">
    <location>
        <position position="411"/>
    </location>
    <ligand>
        <name>substrate</name>
    </ligand>
</feature>
<dbReference type="EC" id="1.1.1.23" evidence="3 11"/>
<dbReference type="InterPro" id="IPR012131">
    <property type="entry name" value="Hstdl_DH"/>
</dbReference>
<dbReference type="NCBIfam" id="TIGR00069">
    <property type="entry name" value="hisD"/>
    <property type="match status" value="1"/>
</dbReference>
<comment type="cofactor">
    <cofactor evidence="11 16">
        <name>Zn(2+)</name>
        <dbReference type="ChEBI" id="CHEBI:29105"/>
    </cofactor>
    <text evidence="11 16">Binds 1 zinc ion per subunit.</text>
</comment>
<feature type="binding site" evidence="11 14">
    <location>
        <position position="121"/>
    </location>
    <ligand>
        <name>NAD(+)</name>
        <dbReference type="ChEBI" id="CHEBI:57540"/>
    </ligand>
</feature>
<evidence type="ECO:0000256" key="15">
    <source>
        <dbReference type="PIRSR" id="PIRSR000099-3"/>
    </source>
</evidence>
<evidence type="ECO:0000256" key="3">
    <source>
        <dbReference type="ARBA" id="ARBA00012965"/>
    </source>
</evidence>
<evidence type="ECO:0000256" key="14">
    <source>
        <dbReference type="PIRSR" id="PIRSR000099-2"/>
    </source>
</evidence>